<protein>
    <submittedName>
        <fullName evidence="1">ArfGap-domain-containing protein</fullName>
    </submittedName>
</protein>
<organism evidence="1 2">
    <name type="scientific">Thelephora ganbajun</name>
    <name type="common">Ganba fungus</name>
    <dbReference type="NCBI Taxonomy" id="370292"/>
    <lineage>
        <taxon>Eukaryota</taxon>
        <taxon>Fungi</taxon>
        <taxon>Dikarya</taxon>
        <taxon>Basidiomycota</taxon>
        <taxon>Agaricomycotina</taxon>
        <taxon>Agaricomycetes</taxon>
        <taxon>Thelephorales</taxon>
        <taxon>Thelephoraceae</taxon>
        <taxon>Thelephora</taxon>
    </lineage>
</organism>
<evidence type="ECO:0000313" key="1">
    <source>
        <dbReference type="EMBL" id="KAF9651074.1"/>
    </source>
</evidence>
<accession>A0ACB6ZNF9</accession>
<comment type="caution">
    <text evidence="1">The sequence shown here is derived from an EMBL/GenBank/DDBJ whole genome shotgun (WGS) entry which is preliminary data.</text>
</comment>
<sequence>MDQAVAKKTLQELIRREDLKNKICADCSNPNPQWASLSFAIFLCLQCAGTHRGFGVHVSFVRSVSMDTWQEDQVKRMTLGGNGPFLSFVESYAPVDQGGYKSGMSSHEKYHCWAATQYKSKLDADLAGKPWSPSAPPKGQVIDTPSRPSSAQGLRKSRTGMRTNTRNEHSPSPGLSNTTGPASTNFDQKTANEQYFAGLGQTNALRPEDLPPSQGGRYQGFGNTPSPPPGPGDPSFHLSSRAVPTFSELQENPMGALGKGWSFFSSAVSGATRAVNESIIQPGVERATDPNLQASIRGYVSEAGKYAGEFGKTANTWSRNQFGVDVAERVTTTVRGISGGPERQGYGSVPTQYSGETSGLYQDDDDIFKEYKDMSSTTTSYNPPLPSGNTSSASTRTVKHTAPKKDDWDDWKDF</sequence>
<dbReference type="Proteomes" id="UP000886501">
    <property type="component" value="Unassembled WGS sequence"/>
</dbReference>
<name>A0ACB6ZNF9_THEGA</name>
<dbReference type="EMBL" id="MU117978">
    <property type="protein sequence ID" value="KAF9651074.1"/>
    <property type="molecule type" value="Genomic_DNA"/>
</dbReference>
<reference evidence="1" key="1">
    <citation type="submission" date="2019-10" db="EMBL/GenBank/DDBJ databases">
        <authorList>
            <consortium name="DOE Joint Genome Institute"/>
            <person name="Kuo A."/>
            <person name="Miyauchi S."/>
            <person name="Kiss E."/>
            <person name="Drula E."/>
            <person name="Kohler A."/>
            <person name="Sanchez-Garcia M."/>
            <person name="Andreopoulos B."/>
            <person name="Barry K.W."/>
            <person name="Bonito G."/>
            <person name="Buee M."/>
            <person name="Carver A."/>
            <person name="Chen C."/>
            <person name="Cichocki N."/>
            <person name="Clum A."/>
            <person name="Culley D."/>
            <person name="Crous P.W."/>
            <person name="Fauchery L."/>
            <person name="Girlanda M."/>
            <person name="Hayes R."/>
            <person name="Keri Z."/>
            <person name="Labutti K."/>
            <person name="Lipzen A."/>
            <person name="Lombard V."/>
            <person name="Magnuson J."/>
            <person name="Maillard F."/>
            <person name="Morin E."/>
            <person name="Murat C."/>
            <person name="Nolan M."/>
            <person name="Ohm R."/>
            <person name="Pangilinan J."/>
            <person name="Pereira M."/>
            <person name="Perotto S."/>
            <person name="Peter M."/>
            <person name="Riley R."/>
            <person name="Sitrit Y."/>
            <person name="Stielow B."/>
            <person name="Szollosi G."/>
            <person name="Zifcakova L."/>
            <person name="Stursova M."/>
            <person name="Spatafora J.W."/>
            <person name="Tedersoo L."/>
            <person name="Vaario L.-M."/>
            <person name="Yamada A."/>
            <person name="Yan M."/>
            <person name="Wang P."/>
            <person name="Xu J."/>
            <person name="Bruns T."/>
            <person name="Baldrian P."/>
            <person name="Vilgalys R."/>
            <person name="Henrissat B."/>
            <person name="Grigoriev I.V."/>
            <person name="Hibbett D."/>
            <person name="Nagy L.G."/>
            <person name="Martin F.M."/>
        </authorList>
    </citation>
    <scope>NUCLEOTIDE SEQUENCE</scope>
    <source>
        <strain evidence="1">P2</strain>
    </source>
</reference>
<keyword evidence="2" id="KW-1185">Reference proteome</keyword>
<gene>
    <name evidence="1" type="ORF">BDM02DRAFT_3111085</name>
</gene>
<evidence type="ECO:0000313" key="2">
    <source>
        <dbReference type="Proteomes" id="UP000886501"/>
    </source>
</evidence>
<proteinExistence type="predicted"/>
<reference evidence="1" key="2">
    <citation type="journal article" date="2020" name="Nat. Commun.">
        <title>Large-scale genome sequencing of mycorrhizal fungi provides insights into the early evolution of symbiotic traits.</title>
        <authorList>
            <person name="Miyauchi S."/>
            <person name="Kiss E."/>
            <person name="Kuo A."/>
            <person name="Drula E."/>
            <person name="Kohler A."/>
            <person name="Sanchez-Garcia M."/>
            <person name="Morin E."/>
            <person name="Andreopoulos B."/>
            <person name="Barry K.W."/>
            <person name="Bonito G."/>
            <person name="Buee M."/>
            <person name="Carver A."/>
            <person name="Chen C."/>
            <person name="Cichocki N."/>
            <person name="Clum A."/>
            <person name="Culley D."/>
            <person name="Crous P.W."/>
            <person name="Fauchery L."/>
            <person name="Girlanda M."/>
            <person name="Hayes R.D."/>
            <person name="Keri Z."/>
            <person name="LaButti K."/>
            <person name="Lipzen A."/>
            <person name="Lombard V."/>
            <person name="Magnuson J."/>
            <person name="Maillard F."/>
            <person name="Murat C."/>
            <person name="Nolan M."/>
            <person name="Ohm R.A."/>
            <person name="Pangilinan J."/>
            <person name="Pereira M.F."/>
            <person name="Perotto S."/>
            <person name="Peter M."/>
            <person name="Pfister S."/>
            <person name="Riley R."/>
            <person name="Sitrit Y."/>
            <person name="Stielow J.B."/>
            <person name="Szollosi G."/>
            <person name="Zifcakova L."/>
            <person name="Stursova M."/>
            <person name="Spatafora J.W."/>
            <person name="Tedersoo L."/>
            <person name="Vaario L.M."/>
            <person name="Yamada A."/>
            <person name="Yan M."/>
            <person name="Wang P."/>
            <person name="Xu J."/>
            <person name="Bruns T."/>
            <person name="Baldrian P."/>
            <person name="Vilgalys R."/>
            <person name="Dunand C."/>
            <person name="Henrissat B."/>
            <person name="Grigoriev I.V."/>
            <person name="Hibbett D."/>
            <person name="Nagy L.G."/>
            <person name="Martin F.M."/>
        </authorList>
    </citation>
    <scope>NUCLEOTIDE SEQUENCE</scope>
    <source>
        <strain evidence="1">P2</strain>
    </source>
</reference>